<gene>
    <name evidence="1" type="ORF">E4P47_07300</name>
</gene>
<organism evidence="1 2">
    <name type="scientific">Porphyromonas levii</name>
    <dbReference type="NCBI Taxonomy" id="28114"/>
    <lineage>
        <taxon>Bacteria</taxon>
        <taxon>Pseudomonadati</taxon>
        <taxon>Bacteroidota</taxon>
        <taxon>Bacteroidia</taxon>
        <taxon>Bacteroidales</taxon>
        <taxon>Porphyromonadaceae</taxon>
        <taxon>Porphyromonas</taxon>
    </lineage>
</organism>
<evidence type="ECO:0000313" key="1">
    <source>
        <dbReference type="EMBL" id="TFH94467.1"/>
    </source>
</evidence>
<accession>A0A4Y8WNI1</accession>
<comment type="caution">
    <text evidence="1">The sequence shown here is derived from an EMBL/GenBank/DDBJ whole genome shotgun (WGS) entry which is preliminary data.</text>
</comment>
<proteinExistence type="predicted"/>
<name>A0A4Y8WNI1_9PORP</name>
<sequence>MTPKQFYSKVVMMRNAQKLYFKTRSPRALNDSKELEKEIDAEIERVKKIEAEKNKPKSLFD</sequence>
<dbReference type="OrthoDB" id="1495502at2"/>
<keyword evidence="2" id="KW-1185">Reference proteome</keyword>
<dbReference type="EMBL" id="SPNC01000118">
    <property type="protein sequence ID" value="TFH94467.1"/>
    <property type="molecule type" value="Genomic_DNA"/>
</dbReference>
<reference evidence="1 2" key="1">
    <citation type="submission" date="2019-03" db="EMBL/GenBank/DDBJ databases">
        <title>Porphyromonas levii Isolated from the Uterus of Dairy Cows.</title>
        <authorList>
            <person name="Francis A.M."/>
        </authorList>
    </citation>
    <scope>NUCLEOTIDE SEQUENCE [LARGE SCALE GENOMIC DNA]</scope>
    <source>
        <strain evidence="1 2">AF5678</strain>
    </source>
</reference>
<dbReference type="AlphaFoldDB" id="A0A4Y8WNI1"/>
<protein>
    <submittedName>
        <fullName evidence="1">Uncharacterized protein</fullName>
    </submittedName>
</protein>
<dbReference type="Proteomes" id="UP000297225">
    <property type="component" value="Unassembled WGS sequence"/>
</dbReference>
<evidence type="ECO:0000313" key="2">
    <source>
        <dbReference type="Proteomes" id="UP000297225"/>
    </source>
</evidence>
<dbReference type="STRING" id="1122973.GCA_000379925_00350"/>